<name>M1B179_SOLTU</name>
<dbReference type="Gramene" id="PGSC0003DMT400034746">
    <property type="protein sequence ID" value="PGSC0003DMT400034746"/>
    <property type="gene ID" value="PGSC0003DMG400013350"/>
</dbReference>
<dbReference type="EnsemblPlants" id="PGSC0003DMT400034746">
    <property type="protein sequence ID" value="PGSC0003DMT400034746"/>
    <property type="gene ID" value="PGSC0003DMG400013350"/>
</dbReference>
<dbReference type="InParanoid" id="M1B179"/>
<dbReference type="Proteomes" id="UP000011115">
    <property type="component" value="Unassembled WGS sequence"/>
</dbReference>
<evidence type="ECO:0000313" key="1">
    <source>
        <dbReference type="EnsemblPlants" id="PGSC0003DMT400034746"/>
    </source>
</evidence>
<dbReference type="HOGENOM" id="CLU_1211588_0_0_1"/>
<dbReference type="PANTHER" id="PTHR33698">
    <property type="entry name" value="NUCLEAR TRANSPORT FACTOR 2 (NTF2)-LIKE PROTEIN"/>
    <property type="match status" value="1"/>
</dbReference>
<sequence length="229" mass="26677">METVQKLYKALKNKNLIELSDIIGEECRCISNVASSLQTFYGKEQVIDFFKSIIKLLGNNNFEIVFKPTTHDGTHVGVAWELECSDTHIPIVKGFGFYHCHYYKGRMMIRNVEMIMEPLLQIEPLRLQVIDFFKSIIKLLGNNNFEIVFKPTTHDGTDVGVAWKLECSDTHIPIVKGFGFYHCHYYKGRMMIRNVEMIMEPLLQIEPLRLVSDNVRESNKLFLDRHIFI</sequence>
<protein>
    <submittedName>
        <fullName evidence="1">Uncharacterized protein</fullName>
    </submittedName>
</protein>
<dbReference type="Gene3D" id="3.10.450.50">
    <property type="match status" value="1"/>
</dbReference>
<dbReference type="PANTHER" id="PTHR33698:SF6">
    <property type="entry name" value="TRANSMEMBRANE PROTEIN"/>
    <property type="match status" value="1"/>
</dbReference>
<organism evidence="1 2">
    <name type="scientific">Solanum tuberosum</name>
    <name type="common">Potato</name>
    <dbReference type="NCBI Taxonomy" id="4113"/>
    <lineage>
        <taxon>Eukaryota</taxon>
        <taxon>Viridiplantae</taxon>
        <taxon>Streptophyta</taxon>
        <taxon>Embryophyta</taxon>
        <taxon>Tracheophyta</taxon>
        <taxon>Spermatophyta</taxon>
        <taxon>Magnoliopsida</taxon>
        <taxon>eudicotyledons</taxon>
        <taxon>Gunneridae</taxon>
        <taxon>Pentapetalae</taxon>
        <taxon>asterids</taxon>
        <taxon>lamiids</taxon>
        <taxon>Solanales</taxon>
        <taxon>Solanaceae</taxon>
        <taxon>Solanoideae</taxon>
        <taxon>Solaneae</taxon>
        <taxon>Solanum</taxon>
    </lineage>
</organism>
<accession>M1B179</accession>
<dbReference type="AlphaFoldDB" id="M1B179"/>
<evidence type="ECO:0000313" key="2">
    <source>
        <dbReference type="Proteomes" id="UP000011115"/>
    </source>
</evidence>
<dbReference type="eggNOG" id="ENOG502RXXP">
    <property type="taxonomic scope" value="Eukaryota"/>
</dbReference>
<reference evidence="1" key="2">
    <citation type="submission" date="2015-06" db="UniProtKB">
        <authorList>
            <consortium name="EnsemblPlants"/>
        </authorList>
    </citation>
    <scope>IDENTIFICATION</scope>
    <source>
        <strain evidence="1">DM1-3 516 R44</strain>
    </source>
</reference>
<proteinExistence type="predicted"/>
<dbReference type="InterPro" id="IPR032710">
    <property type="entry name" value="NTF2-like_dom_sf"/>
</dbReference>
<reference evidence="2" key="1">
    <citation type="journal article" date="2011" name="Nature">
        <title>Genome sequence and analysis of the tuber crop potato.</title>
        <authorList>
            <consortium name="The Potato Genome Sequencing Consortium"/>
        </authorList>
    </citation>
    <scope>NUCLEOTIDE SEQUENCE [LARGE SCALE GENOMIC DNA]</scope>
    <source>
        <strain evidence="2">cv. DM1-3 516 R44</strain>
    </source>
</reference>
<keyword evidence="2" id="KW-1185">Reference proteome</keyword>
<dbReference type="PaxDb" id="4113-PGSC0003DMT400034746"/>
<dbReference type="SUPFAM" id="SSF54427">
    <property type="entry name" value="NTF2-like"/>
    <property type="match status" value="1"/>
</dbReference>